<sequence length="82" mass="9138">MVDKASVVYVIPIILLLLFSSKIVFANVSEHPKHIPDLVIADDVEKMFSRLRMQMKIIHAKKVGVPVPGRSPGVPKKAKHNN</sequence>
<organism evidence="2 3">
    <name type="scientific">Malus domestica</name>
    <name type="common">Apple</name>
    <name type="synonym">Pyrus malus</name>
    <dbReference type="NCBI Taxonomy" id="3750"/>
    <lineage>
        <taxon>Eukaryota</taxon>
        <taxon>Viridiplantae</taxon>
        <taxon>Streptophyta</taxon>
        <taxon>Embryophyta</taxon>
        <taxon>Tracheophyta</taxon>
        <taxon>Spermatophyta</taxon>
        <taxon>Magnoliopsida</taxon>
        <taxon>eudicotyledons</taxon>
        <taxon>Gunneridae</taxon>
        <taxon>Pentapetalae</taxon>
        <taxon>rosids</taxon>
        <taxon>fabids</taxon>
        <taxon>Rosales</taxon>
        <taxon>Rosaceae</taxon>
        <taxon>Amygdaloideae</taxon>
        <taxon>Maleae</taxon>
        <taxon>Malus</taxon>
    </lineage>
</organism>
<accession>A0A498IYU0</accession>
<keyword evidence="1" id="KW-0812">Transmembrane</keyword>
<keyword evidence="3" id="KW-1185">Reference proteome</keyword>
<name>A0A498IYU0_MALDO</name>
<dbReference type="Proteomes" id="UP000290289">
    <property type="component" value="Chromosome 10"/>
</dbReference>
<feature type="transmembrane region" description="Helical" evidence="1">
    <location>
        <begin position="6"/>
        <end position="25"/>
    </location>
</feature>
<protein>
    <recommendedName>
        <fullName evidence="4">Transmembrane protein</fullName>
    </recommendedName>
</protein>
<evidence type="ECO:0008006" key="4">
    <source>
        <dbReference type="Google" id="ProtNLM"/>
    </source>
</evidence>
<evidence type="ECO:0000256" key="1">
    <source>
        <dbReference type="SAM" id="Phobius"/>
    </source>
</evidence>
<evidence type="ECO:0000313" key="2">
    <source>
        <dbReference type="EMBL" id="RXH86673.1"/>
    </source>
</evidence>
<reference evidence="2 3" key="1">
    <citation type="submission" date="2018-10" db="EMBL/GenBank/DDBJ databases">
        <title>A high-quality apple genome assembly.</title>
        <authorList>
            <person name="Hu J."/>
        </authorList>
    </citation>
    <scope>NUCLEOTIDE SEQUENCE [LARGE SCALE GENOMIC DNA]</scope>
    <source>
        <strain evidence="3">cv. HFTH1</strain>
        <tissue evidence="2">Young leaf</tissue>
    </source>
</reference>
<proteinExistence type="predicted"/>
<evidence type="ECO:0000313" key="3">
    <source>
        <dbReference type="Proteomes" id="UP000290289"/>
    </source>
</evidence>
<gene>
    <name evidence="2" type="ORF">DVH24_021946</name>
</gene>
<keyword evidence="1" id="KW-1133">Transmembrane helix</keyword>
<dbReference type="AlphaFoldDB" id="A0A498IYU0"/>
<keyword evidence="1" id="KW-0472">Membrane</keyword>
<comment type="caution">
    <text evidence="2">The sequence shown here is derived from an EMBL/GenBank/DDBJ whole genome shotgun (WGS) entry which is preliminary data.</text>
</comment>
<dbReference type="EMBL" id="RDQH01000336">
    <property type="protein sequence ID" value="RXH86673.1"/>
    <property type="molecule type" value="Genomic_DNA"/>
</dbReference>